<dbReference type="EMBL" id="CP020663">
    <property type="protein sequence ID" value="ATF10265.1"/>
    <property type="molecule type" value="Genomic_DNA"/>
</dbReference>
<dbReference type="Pfam" id="PF13737">
    <property type="entry name" value="DDE_Tnp_1_5"/>
    <property type="match status" value="1"/>
</dbReference>
<dbReference type="InterPro" id="IPR025668">
    <property type="entry name" value="Tnp_DDE_dom"/>
</dbReference>
<dbReference type="Proteomes" id="UP000218160">
    <property type="component" value="Chromosome 2"/>
</dbReference>
<feature type="domain" description="Transposase DDE" evidence="1">
    <location>
        <begin position="2"/>
        <end position="73"/>
    </location>
</feature>
<dbReference type="PANTHER" id="PTHR34631:SF3">
    <property type="entry name" value="ISSOD12 TRANSPOSASE TNPA_ISSOD12"/>
    <property type="match status" value="1"/>
</dbReference>
<dbReference type="KEGG" id="elux:BTN50_1845"/>
<gene>
    <name evidence="2" type="ORF">BTN50_1845</name>
</gene>
<evidence type="ECO:0000259" key="1">
    <source>
        <dbReference type="Pfam" id="PF13737"/>
    </source>
</evidence>
<name>A0A291BBD1_9GAMM</name>
<organism evidence="2 3">
    <name type="scientific">Candidatus Enterovibrio altilux</name>
    <dbReference type="NCBI Taxonomy" id="1927128"/>
    <lineage>
        <taxon>Bacteria</taxon>
        <taxon>Pseudomonadati</taxon>
        <taxon>Pseudomonadota</taxon>
        <taxon>Gammaproteobacteria</taxon>
        <taxon>Vibrionales</taxon>
        <taxon>Vibrionaceae</taxon>
        <taxon>Enterovibrio</taxon>
    </lineage>
</organism>
<keyword evidence="3" id="KW-1185">Reference proteome</keyword>
<evidence type="ECO:0000313" key="3">
    <source>
        <dbReference type="Proteomes" id="UP000218160"/>
    </source>
</evidence>
<dbReference type="InterPro" id="IPR053172">
    <property type="entry name" value="Tn903_transposase"/>
</dbReference>
<dbReference type="AlphaFoldDB" id="A0A291BBD1"/>
<evidence type="ECO:0000313" key="2">
    <source>
        <dbReference type="EMBL" id="ATF10265.1"/>
    </source>
</evidence>
<protein>
    <submittedName>
        <fullName evidence="2">Mobile element protein</fullName>
    </submittedName>
</protein>
<reference evidence="3" key="1">
    <citation type="submission" date="2017-04" db="EMBL/GenBank/DDBJ databases">
        <title>Genome evolution of the luminous symbionts of deep sea anglerfish.</title>
        <authorList>
            <person name="Hendry T.A."/>
        </authorList>
    </citation>
    <scope>NUCLEOTIDE SEQUENCE [LARGE SCALE GENOMIC DNA]</scope>
</reference>
<dbReference type="PANTHER" id="PTHR34631">
    <property type="match status" value="1"/>
</dbReference>
<accession>A0A291BBD1</accession>
<proteinExistence type="predicted"/>
<sequence>MALVVKCVFSILLKSLQGFINSIFKLAQLPFSCPHYSCISKRTKTVNVAFKTKIKGVIQHLAIAATGLKIYGEGKEKIKKHDTNKKLLACHEFHIAININTHACNNYR</sequence>